<accession>A0A7U6GF41</accession>
<dbReference type="CDD" id="cd06928">
    <property type="entry name" value="RNAP_alpha_NTD"/>
    <property type="match status" value="1"/>
</dbReference>
<evidence type="ECO:0000256" key="1">
    <source>
        <dbReference type="ARBA" id="ARBA00007123"/>
    </source>
</evidence>
<dbReference type="EMBL" id="AP012051">
    <property type="protein sequence ID" value="BAL81240.1"/>
    <property type="molecule type" value="Genomic_DNA"/>
</dbReference>
<feature type="domain" description="DNA-directed RNA polymerase RpoA/D/Rpb3-type" evidence="12">
    <location>
        <begin position="18"/>
        <end position="227"/>
    </location>
</feature>
<evidence type="ECO:0000313" key="13">
    <source>
        <dbReference type="EMBL" id="BAL81240.1"/>
    </source>
</evidence>
<dbReference type="InterPro" id="IPR036643">
    <property type="entry name" value="RNApol_insert_sf"/>
</dbReference>
<dbReference type="RefSeq" id="WP_014453637.1">
    <property type="nucleotide sequence ID" value="NC_017096.1"/>
</dbReference>
<evidence type="ECO:0000256" key="3">
    <source>
        <dbReference type="ARBA" id="ARBA00015972"/>
    </source>
</evidence>
<evidence type="ECO:0000256" key="4">
    <source>
        <dbReference type="ARBA" id="ARBA00022478"/>
    </source>
</evidence>
<evidence type="ECO:0000259" key="12">
    <source>
        <dbReference type="SMART" id="SM00662"/>
    </source>
</evidence>
<dbReference type="GO" id="GO:0005737">
    <property type="term" value="C:cytoplasm"/>
    <property type="evidence" value="ECO:0007669"/>
    <property type="project" value="UniProtKB-ARBA"/>
</dbReference>
<dbReference type="SMART" id="SM00662">
    <property type="entry name" value="RPOLD"/>
    <property type="match status" value="1"/>
</dbReference>
<evidence type="ECO:0000256" key="8">
    <source>
        <dbReference type="ARBA" id="ARBA00032524"/>
    </source>
</evidence>
<reference evidence="13 14" key="1">
    <citation type="submission" date="2011-01" db="EMBL/GenBank/DDBJ databases">
        <title>Whole genome sequence of Caldisericum exile AZM16c01.</title>
        <authorList>
            <person name="Narita-Yamada S."/>
            <person name="Kawakoshi A."/>
            <person name="Nakamura S."/>
            <person name="Sasagawa M."/>
            <person name="Fukada J."/>
            <person name="Sekine M."/>
            <person name="Kato Y."/>
            <person name="Fukai R."/>
            <person name="Sasaki K."/>
            <person name="Hanamaki A."/>
            <person name="Narita H."/>
            <person name="Konno Y."/>
            <person name="Mori K."/>
            <person name="Yamazaki S."/>
            <person name="Suzuki K."/>
            <person name="Fujita N."/>
        </authorList>
    </citation>
    <scope>NUCLEOTIDE SEQUENCE [LARGE SCALE GENOMIC DNA]</scope>
    <source>
        <strain evidence="14">DSM 21853 / NBRC 104410 / AZM16c01</strain>
    </source>
</reference>
<dbReference type="GO" id="GO:0000428">
    <property type="term" value="C:DNA-directed RNA polymerase complex"/>
    <property type="evidence" value="ECO:0007669"/>
    <property type="project" value="UniProtKB-KW"/>
</dbReference>
<dbReference type="EC" id="2.7.7.6" evidence="2 11"/>
<dbReference type="GO" id="GO:0006351">
    <property type="term" value="P:DNA-templated transcription"/>
    <property type="evidence" value="ECO:0007669"/>
    <property type="project" value="UniProtKB-UniRule"/>
</dbReference>
<evidence type="ECO:0000256" key="10">
    <source>
        <dbReference type="ARBA" id="ARBA00048552"/>
    </source>
</evidence>
<comment type="domain">
    <text evidence="11">The N-terminal domain is essential for RNAP assembly and basal transcription, whereas the C-terminal domain is involved in interaction with transcriptional regulators and with upstream promoter elements.</text>
</comment>
<dbReference type="SUPFAM" id="SSF47789">
    <property type="entry name" value="C-terminal domain of RNA polymerase alpha subunit"/>
    <property type="match status" value="1"/>
</dbReference>
<dbReference type="Proteomes" id="UP000004793">
    <property type="component" value="Chromosome"/>
</dbReference>
<dbReference type="Gene3D" id="2.170.120.12">
    <property type="entry name" value="DNA-directed RNA polymerase, insert domain"/>
    <property type="match status" value="1"/>
</dbReference>
<dbReference type="SUPFAM" id="SSF55257">
    <property type="entry name" value="RBP11-like subunits of RNA polymerase"/>
    <property type="match status" value="1"/>
</dbReference>
<evidence type="ECO:0000256" key="6">
    <source>
        <dbReference type="ARBA" id="ARBA00022695"/>
    </source>
</evidence>
<dbReference type="FunFam" id="2.170.120.12:FF:000001">
    <property type="entry name" value="DNA-directed RNA polymerase subunit alpha"/>
    <property type="match status" value="1"/>
</dbReference>
<comment type="function">
    <text evidence="11">DNA-dependent RNA polymerase catalyzes the transcription of DNA into RNA using the four ribonucleoside triphosphates as substrates.</text>
</comment>
<dbReference type="InterPro" id="IPR011262">
    <property type="entry name" value="DNA-dir_RNA_pol_insert"/>
</dbReference>
<keyword evidence="6 11" id="KW-0548">Nucleotidyltransferase</keyword>
<evidence type="ECO:0000256" key="11">
    <source>
        <dbReference type="HAMAP-Rule" id="MF_00059"/>
    </source>
</evidence>
<dbReference type="InterPro" id="IPR011263">
    <property type="entry name" value="DNA-dir_RNA_pol_RpoA/D/Rpb3"/>
</dbReference>
<evidence type="ECO:0000256" key="9">
    <source>
        <dbReference type="ARBA" id="ARBA00033070"/>
    </source>
</evidence>
<evidence type="ECO:0000313" key="14">
    <source>
        <dbReference type="Proteomes" id="UP000004793"/>
    </source>
</evidence>
<dbReference type="GO" id="GO:0046983">
    <property type="term" value="F:protein dimerization activity"/>
    <property type="evidence" value="ECO:0007669"/>
    <property type="project" value="InterPro"/>
</dbReference>
<dbReference type="InterPro" id="IPR011773">
    <property type="entry name" value="DNA-dir_RpoA"/>
</dbReference>
<dbReference type="Pfam" id="PF01000">
    <property type="entry name" value="RNA_pol_A_bac"/>
    <property type="match status" value="1"/>
</dbReference>
<dbReference type="Pfam" id="PF01193">
    <property type="entry name" value="RNA_pol_L"/>
    <property type="match status" value="1"/>
</dbReference>
<dbReference type="KEGG" id="cex:CSE_11140"/>
<dbReference type="Gene3D" id="1.10.150.20">
    <property type="entry name" value="5' to 3' exonuclease, C-terminal subdomain"/>
    <property type="match status" value="1"/>
</dbReference>
<dbReference type="Gene3D" id="3.30.1360.10">
    <property type="entry name" value="RNA polymerase, RBP11-like subunit"/>
    <property type="match status" value="1"/>
</dbReference>
<name>A0A7U6GF41_CALEA</name>
<evidence type="ECO:0000256" key="7">
    <source>
        <dbReference type="ARBA" id="ARBA00023163"/>
    </source>
</evidence>
<feature type="region of interest" description="Alpha N-terminal domain (alpha-NTD)" evidence="11">
    <location>
        <begin position="1"/>
        <end position="237"/>
    </location>
</feature>
<keyword evidence="14" id="KW-1185">Reference proteome</keyword>
<dbReference type="SUPFAM" id="SSF56553">
    <property type="entry name" value="Insert subdomain of RNA polymerase alpha subunit"/>
    <property type="match status" value="1"/>
</dbReference>
<dbReference type="InterPro" id="IPR036603">
    <property type="entry name" value="RBP11-like"/>
</dbReference>
<dbReference type="HAMAP" id="MF_00059">
    <property type="entry name" value="RNApol_bact_RpoA"/>
    <property type="match status" value="1"/>
</dbReference>
<comment type="catalytic activity">
    <reaction evidence="10 11">
        <text>RNA(n) + a ribonucleoside 5'-triphosphate = RNA(n+1) + diphosphate</text>
        <dbReference type="Rhea" id="RHEA:21248"/>
        <dbReference type="Rhea" id="RHEA-COMP:14527"/>
        <dbReference type="Rhea" id="RHEA-COMP:17342"/>
        <dbReference type="ChEBI" id="CHEBI:33019"/>
        <dbReference type="ChEBI" id="CHEBI:61557"/>
        <dbReference type="ChEBI" id="CHEBI:140395"/>
        <dbReference type="EC" id="2.7.7.6"/>
    </reaction>
</comment>
<keyword evidence="5 11" id="KW-0808">Transferase</keyword>
<comment type="subunit">
    <text evidence="11">Homodimer. The RNAP catalytic core consists of 2 alpha, 1 beta, 1 beta' and 1 omega subunit. When a sigma factor is associated with the core the holoenzyme is formed, which can initiate transcription.</text>
</comment>
<dbReference type="OrthoDB" id="9805706at2"/>
<dbReference type="NCBIfam" id="NF003519">
    <property type="entry name" value="PRK05182.2-5"/>
    <property type="match status" value="1"/>
</dbReference>
<comment type="similarity">
    <text evidence="1 11">Belongs to the RNA polymerase alpha chain family.</text>
</comment>
<dbReference type="InterPro" id="IPR011260">
    <property type="entry name" value="RNAP_asu_C"/>
</dbReference>
<dbReference type="AlphaFoldDB" id="A0A7U6GF41"/>
<evidence type="ECO:0000256" key="2">
    <source>
        <dbReference type="ARBA" id="ARBA00012418"/>
    </source>
</evidence>
<keyword evidence="4 11" id="KW-0240">DNA-directed RNA polymerase</keyword>
<keyword evidence="7 11" id="KW-0804">Transcription</keyword>
<gene>
    <name evidence="11 13" type="primary">rpoA</name>
    <name evidence="13" type="ordered locus">CSE_11140</name>
</gene>
<organism evidence="13 14">
    <name type="scientific">Caldisericum exile (strain DSM 21853 / NBRC 104410 / AZM16c01)</name>
    <dbReference type="NCBI Taxonomy" id="511051"/>
    <lineage>
        <taxon>Bacteria</taxon>
        <taxon>Pseudomonadati</taxon>
        <taxon>Caldisericota/Cryosericota group</taxon>
        <taxon>Caldisericota</taxon>
        <taxon>Caldisericia</taxon>
        <taxon>Caldisericales</taxon>
        <taxon>Caldisericaceae</taxon>
        <taxon>Caldisericum</taxon>
    </lineage>
</organism>
<sequence>MWKLEEVSLEVLKEEGNYGEFKFAPLESGFGLTLGTAIRRILLSSIVGVAPVGIYIDGVIHEFSTIEGVVEDVEQIILNVKKLILSMEAIDKTILRFEKTGEGELKASDLIHTSEVTIHNPDLHIATISSSKGRLSGEIYIRRGKGYLLEDAVEKLEDFPQTVIPIDANFSPVVKATFRVEPTRFEESVDFDALIVGVQTKGNKSPRQCLIETINVLLDYSNAFNKLLNGSKVGDISDDVKNMKIEELNLPERAYNVLVKNNINTVGDLIKYSAKDLLDLDKFGTASLKSVEEALSKLGLKLKE</sequence>
<protein>
    <recommendedName>
        <fullName evidence="3 11">DNA-directed RNA polymerase subunit alpha</fullName>
        <shortName evidence="11">RNAP subunit alpha</shortName>
        <ecNumber evidence="2 11">2.7.7.6</ecNumber>
    </recommendedName>
    <alternativeName>
        <fullName evidence="9 11">RNA polymerase subunit alpha</fullName>
    </alternativeName>
    <alternativeName>
        <fullName evidence="8 11">Transcriptase subunit alpha</fullName>
    </alternativeName>
</protein>
<dbReference type="GO" id="GO:0003899">
    <property type="term" value="F:DNA-directed RNA polymerase activity"/>
    <property type="evidence" value="ECO:0007669"/>
    <property type="project" value="UniProtKB-UniRule"/>
</dbReference>
<feature type="region of interest" description="Alpha C-terminal domain (alpha-CTD)" evidence="11">
    <location>
        <begin position="238"/>
        <end position="304"/>
    </location>
</feature>
<evidence type="ECO:0000256" key="5">
    <source>
        <dbReference type="ARBA" id="ARBA00022679"/>
    </source>
</evidence>
<dbReference type="NCBIfam" id="TIGR02027">
    <property type="entry name" value="rpoA"/>
    <property type="match status" value="1"/>
</dbReference>
<dbReference type="Pfam" id="PF03118">
    <property type="entry name" value="RNA_pol_A_CTD"/>
    <property type="match status" value="1"/>
</dbReference>
<dbReference type="GO" id="GO:0003677">
    <property type="term" value="F:DNA binding"/>
    <property type="evidence" value="ECO:0007669"/>
    <property type="project" value="UniProtKB-UniRule"/>
</dbReference>
<proteinExistence type="inferred from homology"/>